<evidence type="ECO:0000256" key="5">
    <source>
        <dbReference type="ARBA" id="ARBA00023157"/>
    </source>
</evidence>
<dbReference type="SUPFAM" id="SSF100895">
    <property type="entry name" value="Kazal-type serine protease inhibitors"/>
    <property type="match status" value="1"/>
</dbReference>
<dbReference type="GO" id="GO:0005509">
    <property type="term" value="F:calcium ion binding"/>
    <property type="evidence" value="ECO:0007669"/>
    <property type="project" value="InterPro"/>
</dbReference>
<gene>
    <name evidence="10" type="ORF">V1264_011315</name>
</gene>
<dbReference type="PANTHER" id="PTHR13866:SF14">
    <property type="entry name" value="BM-40"/>
    <property type="match status" value="1"/>
</dbReference>
<proteinExistence type="predicted"/>
<dbReference type="Gene3D" id="3.30.60.30">
    <property type="match status" value="1"/>
</dbReference>
<evidence type="ECO:0000256" key="7">
    <source>
        <dbReference type="SAM" id="MobiDB-lite"/>
    </source>
</evidence>
<dbReference type="InterPro" id="IPR018247">
    <property type="entry name" value="EF_Hand_1_Ca_BS"/>
</dbReference>
<protein>
    <recommendedName>
        <fullName evidence="9">SPARC/Testican calcium-binding domain-containing protein</fullName>
    </recommendedName>
</protein>
<dbReference type="InterPro" id="IPR011992">
    <property type="entry name" value="EF-hand-dom_pair"/>
</dbReference>
<keyword evidence="6" id="KW-0325">Glycoprotein</keyword>
<evidence type="ECO:0000256" key="2">
    <source>
        <dbReference type="ARBA" id="ARBA00022525"/>
    </source>
</evidence>
<feature type="signal peptide" evidence="8">
    <location>
        <begin position="1"/>
        <end position="20"/>
    </location>
</feature>
<dbReference type="Gene3D" id="1.10.238.10">
    <property type="entry name" value="EF-hand"/>
    <property type="match status" value="1"/>
</dbReference>
<feature type="domain" description="SPARC/Testican calcium-binding" evidence="9">
    <location>
        <begin position="160"/>
        <end position="269"/>
    </location>
</feature>
<evidence type="ECO:0000256" key="8">
    <source>
        <dbReference type="SAM" id="SignalP"/>
    </source>
</evidence>
<keyword evidence="4" id="KW-0106">Calcium</keyword>
<dbReference type="PANTHER" id="PTHR13866">
    <property type="entry name" value="SPARC OSTEONECTIN"/>
    <property type="match status" value="1"/>
</dbReference>
<evidence type="ECO:0000313" key="10">
    <source>
        <dbReference type="EMBL" id="KAK7111731.1"/>
    </source>
</evidence>
<name>A0AAN9BSJ3_9CAEN</name>
<comment type="caution">
    <text evidence="10">The sequence shown here is derived from an EMBL/GenBank/DDBJ whole genome shotgun (WGS) entry which is preliminary data.</text>
</comment>
<evidence type="ECO:0000256" key="3">
    <source>
        <dbReference type="ARBA" id="ARBA00022729"/>
    </source>
</evidence>
<feature type="compositionally biased region" description="Acidic residues" evidence="7">
    <location>
        <begin position="36"/>
        <end position="54"/>
    </location>
</feature>
<dbReference type="EMBL" id="JBAMIC010000002">
    <property type="protein sequence ID" value="KAK7111731.1"/>
    <property type="molecule type" value="Genomic_DNA"/>
</dbReference>
<dbReference type="InterPro" id="IPR036058">
    <property type="entry name" value="Kazal_dom_sf"/>
</dbReference>
<keyword evidence="2" id="KW-0964">Secreted</keyword>
<dbReference type="SUPFAM" id="SSF47473">
    <property type="entry name" value="EF-hand"/>
    <property type="match status" value="1"/>
</dbReference>
<dbReference type="AlphaFoldDB" id="A0AAN9BSJ3"/>
<keyword evidence="11" id="KW-1185">Reference proteome</keyword>
<dbReference type="InterPro" id="IPR019577">
    <property type="entry name" value="SPARC/Testican_Ca-bd-dom"/>
</dbReference>
<evidence type="ECO:0000259" key="9">
    <source>
        <dbReference type="Pfam" id="PF10591"/>
    </source>
</evidence>
<dbReference type="GO" id="GO:0050840">
    <property type="term" value="F:extracellular matrix binding"/>
    <property type="evidence" value="ECO:0007669"/>
    <property type="project" value="TreeGrafter"/>
</dbReference>
<feature type="region of interest" description="Disordered" evidence="7">
    <location>
        <begin position="21"/>
        <end position="54"/>
    </location>
</feature>
<feature type="chain" id="PRO_5042885609" description="SPARC/Testican calcium-binding domain-containing protein" evidence="8">
    <location>
        <begin position="21"/>
        <end position="293"/>
    </location>
</feature>
<keyword evidence="5" id="KW-1015">Disulfide bond</keyword>
<reference evidence="10 11" key="1">
    <citation type="submission" date="2024-02" db="EMBL/GenBank/DDBJ databases">
        <title>Chromosome-scale genome assembly of the rough periwinkle Littorina saxatilis.</title>
        <authorList>
            <person name="De Jode A."/>
            <person name="Faria R."/>
            <person name="Formenti G."/>
            <person name="Sims Y."/>
            <person name="Smith T.P."/>
            <person name="Tracey A."/>
            <person name="Wood J.M.D."/>
            <person name="Zagrodzka Z.B."/>
            <person name="Johannesson K."/>
            <person name="Butlin R.K."/>
            <person name="Leder E.H."/>
        </authorList>
    </citation>
    <scope>NUCLEOTIDE SEQUENCE [LARGE SCALE GENOMIC DNA]</scope>
    <source>
        <strain evidence="10">Snail1</strain>
        <tissue evidence="10">Muscle</tissue>
    </source>
</reference>
<comment type="subcellular location">
    <subcellularLocation>
        <location evidence="1">Secreted</location>
    </subcellularLocation>
</comment>
<organism evidence="10 11">
    <name type="scientific">Littorina saxatilis</name>
    <dbReference type="NCBI Taxonomy" id="31220"/>
    <lineage>
        <taxon>Eukaryota</taxon>
        <taxon>Metazoa</taxon>
        <taxon>Spiralia</taxon>
        <taxon>Lophotrochozoa</taxon>
        <taxon>Mollusca</taxon>
        <taxon>Gastropoda</taxon>
        <taxon>Caenogastropoda</taxon>
        <taxon>Littorinimorpha</taxon>
        <taxon>Littorinoidea</taxon>
        <taxon>Littorinidae</taxon>
        <taxon>Littorina</taxon>
    </lineage>
</organism>
<accession>A0AAN9BSJ3</accession>
<evidence type="ECO:0000313" key="11">
    <source>
        <dbReference type="Proteomes" id="UP001374579"/>
    </source>
</evidence>
<evidence type="ECO:0000256" key="6">
    <source>
        <dbReference type="ARBA" id="ARBA00023180"/>
    </source>
</evidence>
<evidence type="ECO:0000256" key="1">
    <source>
        <dbReference type="ARBA" id="ARBA00004613"/>
    </source>
</evidence>
<sequence>MKLWLLALLLLGVLLSAAMAEQHPRDRRSANHFADMEEDDDDDDDGDDEDEYAEEEVDVAQKEQQQKEIINPCTEKVCRRGELCTVDKKHRAKCICIPQCETPPPDDNRYQVCSKRNVTYQSECELDRDHCLCRRRQDGCSRPGIGKIRLDYYGPCQDLTPCSDREFKEFPGRMREWLFVVMQQMAQRAEIPDYLDLLEKARHEGNHSHAVIWKFCDLDQDPHDRFVTRRELMYTVQSLKALEHCLIPFLDQCDANADGQITLKEWGTCLGLQRDSIRDECKTIRRAAGREEK</sequence>
<dbReference type="Pfam" id="PF10591">
    <property type="entry name" value="SPARC_Ca_bdg"/>
    <property type="match status" value="1"/>
</dbReference>
<dbReference type="GO" id="GO:0005518">
    <property type="term" value="F:collagen binding"/>
    <property type="evidence" value="ECO:0007669"/>
    <property type="project" value="TreeGrafter"/>
</dbReference>
<keyword evidence="3 8" id="KW-0732">Signal</keyword>
<dbReference type="GO" id="GO:0005615">
    <property type="term" value="C:extracellular space"/>
    <property type="evidence" value="ECO:0007669"/>
    <property type="project" value="TreeGrafter"/>
</dbReference>
<evidence type="ECO:0000256" key="4">
    <source>
        <dbReference type="ARBA" id="ARBA00022837"/>
    </source>
</evidence>
<dbReference type="PROSITE" id="PS00018">
    <property type="entry name" value="EF_HAND_1"/>
    <property type="match status" value="1"/>
</dbReference>
<dbReference type="Proteomes" id="UP001374579">
    <property type="component" value="Unassembled WGS sequence"/>
</dbReference>